<accession>I4EH93</accession>
<dbReference type="InterPro" id="IPR000871">
    <property type="entry name" value="Beta-lactam_class-A"/>
</dbReference>
<dbReference type="Proteomes" id="UP000004221">
    <property type="component" value="Unassembled WGS sequence"/>
</dbReference>
<reference evidence="6 7" key="1">
    <citation type="journal article" date="2012" name="ISME J.">
        <title>Nitrification expanded: discovery, physiology and genomics of a nitrite-oxidizing bacterium from the phylum Chloroflexi.</title>
        <authorList>
            <person name="Sorokin D.Y."/>
            <person name="Lucker S."/>
            <person name="Vejmelkova D."/>
            <person name="Kostrikina N.A."/>
            <person name="Kleerebezem R."/>
            <person name="Rijpstra W.I."/>
            <person name="Damste J.S."/>
            <person name="Le Paslier D."/>
            <person name="Muyzer G."/>
            <person name="Wagner M."/>
            <person name="van Loosdrecht M.C."/>
            <person name="Daims H."/>
        </authorList>
    </citation>
    <scope>NUCLEOTIDE SEQUENCE [LARGE SCALE GENOMIC DNA]</scope>
    <source>
        <strain evidence="7">none</strain>
    </source>
</reference>
<evidence type="ECO:0000313" key="7">
    <source>
        <dbReference type="Proteomes" id="UP000004221"/>
    </source>
</evidence>
<dbReference type="PANTHER" id="PTHR35333:SF3">
    <property type="entry name" value="BETA-LACTAMASE-TYPE TRANSPEPTIDASE FOLD CONTAINING PROTEIN"/>
    <property type="match status" value="1"/>
</dbReference>
<dbReference type="PANTHER" id="PTHR35333">
    <property type="entry name" value="BETA-LACTAMASE"/>
    <property type="match status" value="1"/>
</dbReference>
<dbReference type="InterPro" id="IPR045155">
    <property type="entry name" value="Beta-lactam_cat"/>
</dbReference>
<feature type="compositionally biased region" description="Low complexity" evidence="4">
    <location>
        <begin position="33"/>
        <end position="44"/>
    </location>
</feature>
<dbReference type="GO" id="GO:0008800">
    <property type="term" value="F:beta-lactamase activity"/>
    <property type="evidence" value="ECO:0007669"/>
    <property type="project" value="UniProtKB-EC"/>
</dbReference>
<dbReference type="EMBL" id="CAGS01000229">
    <property type="protein sequence ID" value="CCF84055.1"/>
    <property type="molecule type" value="Genomic_DNA"/>
</dbReference>
<sequence>MLMLFAVMLSACGGGSIPVTRASIADAGPPTPDSAAGSDSPAGPADLESLKQDLAALSTGWDGRVAIGVTDLQSGQSISVNGAERLSAASTIKILVAMVVAQDVDAGRYPESAVDNLVRAMMGLSDNAATRELLARAGGGYVGNGVRRVNDLMAELGATQSVMTGPPGYPEGYTPDEDNYLTADDLNLMLGKLYRGEALSPSATAFVLSSMALPGDWQNKSLGAPLPSSVQFLHKPGWLDDAWNDAGIVEFDHQGEKSAYVISYLSNDVAVWQNAFDRGAAVSDKVWRYFDAAYPGSPAHYFPETGLAVDGGFLSYWNEFGGLPVFGYPLTGEIVEHDVTTQYFERAWFEWHPGLAPDHFDILLGLLGYDVAASEHLLDTPPFQPAPSDSACTFFPSTGHNLCGGFRDYWNRFGGLAVYGFPISEEYQERNPDDGQVYTVQYFERQRFEWHPGGWPERYDVMLGRLGAELRPNGA</sequence>
<dbReference type="Gene3D" id="3.40.710.10">
    <property type="entry name" value="DD-peptidase/beta-lactamase superfamily"/>
    <property type="match status" value="1"/>
</dbReference>
<protein>
    <recommendedName>
        <fullName evidence="3">beta-lactamase</fullName>
        <ecNumber evidence="3">3.5.2.6</ecNumber>
    </recommendedName>
</protein>
<feature type="region of interest" description="Disordered" evidence="4">
    <location>
        <begin position="23"/>
        <end position="44"/>
    </location>
</feature>
<dbReference type="InterPro" id="IPR012338">
    <property type="entry name" value="Beta-lactam/transpept-like"/>
</dbReference>
<comment type="similarity">
    <text evidence="2">Belongs to the class-A beta-lactamase family.</text>
</comment>
<evidence type="ECO:0000259" key="5">
    <source>
        <dbReference type="Pfam" id="PF13354"/>
    </source>
</evidence>
<gene>
    <name evidence="6" type="ORF">NITHO_3040003</name>
</gene>
<name>I4EH93_9BACT</name>
<evidence type="ECO:0000256" key="1">
    <source>
        <dbReference type="ARBA" id="ARBA00001526"/>
    </source>
</evidence>
<dbReference type="EC" id="3.5.2.6" evidence="3"/>
<feature type="domain" description="Beta-lactamase class A catalytic" evidence="5">
    <location>
        <begin position="114"/>
        <end position="262"/>
    </location>
</feature>
<comment type="catalytic activity">
    <reaction evidence="1">
        <text>a beta-lactam + H2O = a substituted beta-amino acid</text>
        <dbReference type="Rhea" id="RHEA:20401"/>
        <dbReference type="ChEBI" id="CHEBI:15377"/>
        <dbReference type="ChEBI" id="CHEBI:35627"/>
        <dbReference type="ChEBI" id="CHEBI:140347"/>
        <dbReference type="EC" id="3.5.2.6"/>
    </reaction>
</comment>
<keyword evidence="7" id="KW-1185">Reference proteome</keyword>
<dbReference type="AlphaFoldDB" id="I4EH93"/>
<evidence type="ECO:0000256" key="2">
    <source>
        <dbReference type="ARBA" id="ARBA00009009"/>
    </source>
</evidence>
<feature type="domain" description="Beta-lactamase class A catalytic" evidence="5">
    <location>
        <begin position="67"/>
        <end position="108"/>
    </location>
</feature>
<dbReference type="SUPFAM" id="SSF56601">
    <property type="entry name" value="beta-lactamase/transpeptidase-like"/>
    <property type="match status" value="1"/>
</dbReference>
<dbReference type="Pfam" id="PF13354">
    <property type="entry name" value="Beta-lactamase2"/>
    <property type="match status" value="2"/>
</dbReference>
<organism evidence="6 7">
    <name type="scientific">Nitrolancea hollandica Lb</name>
    <dbReference type="NCBI Taxonomy" id="1129897"/>
    <lineage>
        <taxon>Bacteria</taxon>
        <taxon>Pseudomonadati</taxon>
        <taxon>Thermomicrobiota</taxon>
        <taxon>Thermomicrobia</taxon>
        <taxon>Sphaerobacterales</taxon>
        <taxon>Sphaerobacterineae</taxon>
        <taxon>Sphaerobacteraceae</taxon>
        <taxon>Nitrolancea</taxon>
    </lineage>
</organism>
<evidence type="ECO:0000313" key="6">
    <source>
        <dbReference type="EMBL" id="CCF84055.1"/>
    </source>
</evidence>
<evidence type="ECO:0000256" key="4">
    <source>
        <dbReference type="SAM" id="MobiDB-lite"/>
    </source>
</evidence>
<dbReference type="GO" id="GO:0030655">
    <property type="term" value="P:beta-lactam antibiotic catabolic process"/>
    <property type="evidence" value="ECO:0007669"/>
    <property type="project" value="InterPro"/>
</dbReference>
<proteinExistence type="inferred from homology"/>
<evidence type="ECO:0000256" key="3">
    <source>
        <dbReference type="ARBA" id="ARBA00012865"/>
    </source>
</evidence>
<comment type="caution">
    <text evidence="6">The sequence shown here is derived from an EMBL/GenBank/DDBJ whole genome shotgun (WGS) entry which is preliminary data.</text>
</comment>
<dbReference type="GO" id="GO:0046677">
    <property type="term" value="P:response to antibiotic"/>
    <property type="evidence" value="ECO:0007669"/>
    <property type="project" value="InterPro"/>
</dbReference>